<name>A0AA94EI33_9GAMM</name>
<dbReference type="Proteomes" id="UP000286680">
    <property type="component" value="Unassembled WGS sequence"/>
</dbReference>
<keyword evidence="1" id="KW-0472">Membrane</keyword>
<sequence length="164" mass="18729">MRREQKRTFFGVTMSKRAWNNVLVYVVLLIMFLLYFVLPGNRQALTESPASVEVVGLIPAEMRLLSIHIDDQVIERQPDGWVCVPVCAISKQRAAALAETWQSLRMIPSSLQPEAKIVDVYLYFEGDQQARIELYSEPKLLIKLPQQDRVFEPVDVAVEALLGR</sequence>
<organism evidence="2 3">
    <name type="scientific">Idiomarina aquatica</name>
    <dbReference type="NCBI Taxonomy" id="1327752"/>
    <lineage>
        <taxon>Bacteria</taxon>
        <taxon>Pseudomonadati</taxon>
        <taxon>Pseudomonadota</taxon>
        <taxon>Gammaproteobacteria</taxon>
        <taxon>Alteromonadales</taxon>
        <taxon>Idiomarinaceae</taxon>
        <taxon>Idiomarina</taxon>
    </lineage>
</organism>
<evidence type="ECO:0000256" key="1">
    <source>
        <dbReference type="SAM" id="Phobius"/>
    </source>
</evidence>
<dbReference type="RefSeq" id="WP_157982912.1">
    <property type="nucleotide sequence ID" value="NZ_PIPS01000001.1"/>
</dbReference>
<feature type="transmembrane region" description="Helical" evidence="1">
    <location>
        <begin position="21"/>
        <end position="38"/>
    </location>
</feature>
<proteinExistence type="predicted"/>
<evidence type="ECO:0000313" key="3">
    <source>
        <dbReference type="Proteomes" id="UP000286680"/>
    </source>
</evidence>
<accession>A0AA94EI33</accession>
<evidence type="ECO:0000313" key="2">
    <source>
        <dbReference type="EMBL" id="RUO45494.1"/>
    </source>
</evidence>
<keyword evidence="3" id="KW-1185">Reference proteome</keyword>
<gene>
    <name evidence="2" type="ORF">CWE23_05700</name>
</gene>
<dbReference type="EMBL" id="PIPS01000001">
    <property type="protein sequence ID" value="RUO45494.1"/>
    <property type="molecule type" value="Genomic_DNA"/>
</dbReference>
<keyword evidence="1" id="KW-0812">Transmembrane</keyword>
<protein>
    <submittedName>
        <fullName evidence="2">Uncharacterized protein</fullName>
    </submittedName>
</protein>
<reference evidence="3" key="1">
    <citation type="journal article" date="2018" name="Front. Microbiol.">
        <title>Genome-Based Analysis Reveals the Taxonomy and Diversity of the Family Idiomarinaceae.</title>
        <authorList>
            <person name="Liu Y."/>
            <person name="Lai Q."/>
            <person name="Shao Z."/>
        </authorList>
    </citation>
    <scope>NUCLEOTIDE SEQUENCE [LARGE SCALE GENOMIC DNA]</scope>
    <source>
        <strain evidence="3">SN-14</strain>
    </source>
</reference>
<dbReference type="AlphaFoldDB" id="A0AA94EI33"/>
<comment type="caution">
    <text evidence="2">The sequence shown here is derived from an EMBL/GenBank/DDBJ whole genome shotgun (WGS) entry which is preliminary data.</text>
</comment>
<keyword evidence="1" id="KW-1133">Transmembrane helix</keyword>